<dbReference type="Gene3D" id="1.25.40.10">
    <property type="entry name" value="Tetratricopeptide repeat domain"/>
    <property type="match status" value="1"/>
</dbReference>
<dbReference type="AlphaFoldDB" id="A0A239JAG6"/>
<proteinExistence type="predicted"/>
<dbReference type="Proteomes" id="UP000198356">
    <property type="component" value="Unassembled WGS sequence"/>
</dbReference>
<organism evidence="2 3">
    <name type="scientific">Granulicella rosea</name>
    <dbReference type="NCBI Taxonomy" id="474952"/>
    <lineage>
        <taxon>Bacteria</taxon>
        <taxon>Pseudomonadati</taxon>
        <taxon>Acidobacteriota</taxon>
        <taxon>Terriglobia</taxon>
        <taxon>Terriglobales</taxon>
        <taxon>Acidobacteriaceae</taxon>
        <taxon>Granulicella</taxon>
    </lineage>
</organism>
<evidence type="ECO:0000313" key="2">
    <source>
        <dbReference type="EMBL" id="SNT02850.1"/>
    </source>
</evidence>
<protein>
    <recommendedName>
        <fullName evidence="4">Tetratricopeptide repeat-containing protein</fullName>
    </recommendedName>
</protein>
<name>A0A239JAG6_9BACT</name>
<evidence type="ECO:0000313" key="3">
    <source>
        <dbReference type="Proteomes" id="UP000198356"/>
    </source>
</evidence>
<dbReference type="EMBL" id="FZOU01000003">
    <property type="protein sequence ID" value="SNT02850.1"/>
    <property type="molecule type" value="Genomic_DNA"/>
</dbReference>
<keyword evidence="3" id="KW-1185">Reference proteome</keyword>
<evidence type="ECO:0008006" key="4">
    <source>
        <dbReference type="Google" id="ProtNLM"/>
    </source>
</evidence>
<accession>A0A239JAG6</accession>
<gene>
    <name evidence="2" type="ORF">SAMN05421770_103518</name>
</gene>
<dbReference type="SUPFAM" id="SSF48452">
    <property type="entry name" value="TPR-like"/>
    <property type="match status" value="1"/>
</dbReference>
<dbReference type="InterPro" id="IPR011990">
    <property type="entry name" value="TPR-like_helical_dom_sf"/>
</dbReference>
<evidence type="ECO:0000256" key="1">
    <source>
        <dbReference type="SAM" id="MobiDB-lite"/>
    </source>
</evidence>
<sequence>MTNLINIEKSAAFNTLWPPIADALSTYIRRRSAGADGYELTWRLIHVWEATAAVLSGAVTTRLRDLGTEGSGAYLTCREHLHGRTLDPLSKTFKNSQGALDGSANRRLELLLSVDSLDKVDSAFLQSVKQFLHSEGVDLRPLVTSWQQICDVPPDASNQNLRVYDVFKHVNTFRNRFAHVPFPYDEVAKVAETLALVTEQLFTVEPFPWQVFSDGRPHSPLHGAIVYRSRKLIGSLPPTETTHQAIELEEPHFLFPGATNKKSPDEAEMWMSRPFLFVDSMFRPSVLTRLISEANGVWEYTRFLAERNSVVRQERHSYLASLPIPSSIDYPPSPDEQEDEAQQALEQGALDAVPSPPASNRDQDFERALRDIANEEYVPAIKFFQDLVEKRPDYHIAWLRLGYALREHAMRIRFSEPEEAKLLFDRSIDALTRATQHRSLAWQAQALYERSKSRYHTEDLTQALQDAQGAYAKTKEPKYQSWITYISQHDK</sequence>
<feature type="region of interest" description="Disordered" evidence="1">
    <location>
        <begin position="323"/>
        <end position="343"/>
    </location>
</feature>
<reference evidence="2 3" key="1">
    <citation type="submission" date="2017-06" db="EMBL/GenBank/DDBJ databases">
        <authorList>
            <person name="Kim H.J."/>
            <person name="Triplett B.A."/>
        </authorList>
    </citation>
    <scope>NUCLEOTIDE SEQUENCE [LARGE SCALE GENOMIC DNA]</scope>
    <source>
        <strain evidence="2 3">DSM 18704</strain>
    </source>
</reference>